<dbReference type="Proteomes" id="UP000018781">
    <property type="component" value="Chromosome"/>
</dbReference>
<dbReference type="PATRIC" id="fig|1435356.3.peg.967"/>
<evidence type="ECO:0000313" key="1">
    <source>
        <dbReference type="EMBL" id="AHD20045.1"/>
    </source>
</evidence>
<protein>
    <submittedName>
        <fullName evidence="1">Uncharacterized protein</fullName>
    </submittedName>
</protein>
<dbReference type="GeneID" id="41085617"/>
<gene>
    <name evidence="1" type="ORF">Y013_04850</name>
</gene>
<accession>V9XDG9</accession>
<dbReference type="AlphaFoldDB" id="V9XDG9"/>
<sequence length="192" mass="20735">MIPAPGQRDLVAALVDARSRYPDIEGGSSYDEVLLEVQARAERDGSIGKADIGALMLWKRLNLSTAWTRELNEWPDRKVRAVTGEAFEIARDTNSTIPEAAGAARSRLLELPGCQHGAAVSSTLLTAGAQDRMAVYDRRAVAALRVLGYADPVGRYSRYMTTVCELIETVNAATGATWVPRDVDKALLMGGS</sequence>
<dbReference type="eggNOG" id="ENOG50341NG">
    <property type="taxonomic scope" value="Bacteria"/>
</dbReference>
<organism evidence="1 2">
    <name type="scientific">Rhodococcus pyridinivorans SB3094</name>
    <dbReference type="NCBI Taxonomy" id="1435356"/>
    <lineage>
        <taxon>Bacteria</taxon>
        <taxon>Bacillati</taxon>
        <taxon>Actinomycetota</taxon>
        <taxon>Actinomycetes</taxon>
        <taxon>Mycobacteriales</taxon>
        <taxon>Nocardiaceae</taxon>
        <taxon>Rhodococcus</taxon>
    </lineage>
</organism>
<name>V9XDG9_9NOCA</name>
<dbReference type="RefSeq" id="WP_024101142.1">
    <property type="nucleotide sequence ID" value="NC_023150.1"/>
</dbReference>
<proteinExistence type="predicted"/>
<dbReference type="HOGENOM" id="CLU_110262_0_0_11"/>
<evidence type="ECO:0000313" key="2">
    <source>
        <dbReference type="Proteomes" id="UP000018781"/>
    </source>
</evidence>
<dbReference type="KEGG" id="rpy:Y013_04850"/>
<reference evidence="1 2" key="1">
    <citation type="journal article" date="2014" name="Genome Announc.">
        <title>Complete Genome of Rhodococcus pyridinivorans SB3094, a Methyl-Ethyl-Ketone-Degrading Bacterium Used for Bioaugmentation.</title>
        <authorList>
            <person name="Dueholm M.S."/>
            <person name="Albertsen M."/>
            <person name="D'Imperio S."/>
            <person name="Tale V.P."/>
            <person name="Lewis D."/>
            <person name="Nielsen P.H."/>
            <person name="Nielsen J.L."/>
        </authorList>
    </citation>
    <scope>NUCLEOTIDE SEQUENCE [LARGE SCALE GENOMIC DNA]</scope>
    <source>
        <strain evidence="1 2">SB3094</strain>
    </source>
</reference>
<dbReference type="EMBL" id="CP006996">
    <property type="protein sequence ID" value="AHD20045.1"/>
    <property type="molecule type" value="Genomic_DNA"/>
</dbReference>